<dbReference type="PANTHER" id="PTHR46193:SF18">
    <property type="entry name" value="HEXITOL PHOSPHATASE B"/>
    <property type="match status" value="1"/>
</dbReference>
<dbReference type="CDD" id="cd07505">
    <property type="entry name" value="HAD_BPGM-like"/>
    <property type="match status" value="1"/>
</dbReference>
<proteinExistence type="inferred from homology"/>
<dbReference type="SFLD" id="SFLDG01129">
    <property type="entry name" value="C1.5:_HAD__Beta-PGM__Phosphata"/>
    <property type="match status" value="1"/>
</dbReference>
<sequence length="218" mass="24793">MKKKAIIFDMDGVIIDTETYYMQLMRKNFEELNIAYTEELIHSFVGSNDNVITQKLDELVQPQMSGTAFLERVNDSLELTKEVYMALKKEGLYETLTHFKSRGYKLGLASSSPKDLILKTLELLEVDMFFDEISSGEEYDESKPHPEIYIHTMEKLGVSKDECVVVEDSKFGIEAGKAAGIYVVAIRDVEFGINQEEADIIVDGLEDVIKVVDDLERK</sequence>
<evidence type="ECO:0000256" key="4">
    <source>
        <dbReference type="ARBA" id="ARBA00022842"/>
    </source>
</evidence>
<evidence type="ECO:0000256" key="5">
    <source>
        <dbReference type="ARBA" id="ARBA00023277"/>
    </source>
</evidence>
<dbReference type="EMBL" id="JAUSUR010000004">
    <property type="protein sequence ID" value="MDQ0361829.1"/>
    <property type="molecule type" value="Genomic_DNA"/>
</dbReference>
<reference evidence="6 7" key="1">
    <citation type="submission" date="2023-07" db="EMBL/GenBank/DDBJ databases">
        <title>Genomic Encyclopedia of Type Strains, Phase IV (KMG-IV): sequencing the most valuable type-strain genomes for metagenomic binning, comparative biology and taxonomic classification.</title>
        <authorList>
            <person name="Goeker M."/>
        </authorList>
    </citation>
    <scope>NUCLEOTIDE SEQUENCE [LARGE SCALE GENOMIC DNA]</scope>
    <source>
        <strain evidence="6 7">DSM 16784</strain>
    </source>
</reference>
<evidence type="ECO:0000256" key="2">
    <source>
        <dbReference type="ARBA" id="ARBA00006171"/>
    </source>
</evidence>
<dbReference type="SUPFAM" id="SSF56784">
    <property type="entry name" value="HAD-like"/>
    <property type="match status" value="1"/>
</dbReference>
<evidence type="ECO:0000313" key="6">
    <source>
        <dbReference type="EMBL" id="MDQ0361829.1"/>
    </source>
</evidence>
<dbReference type="Gene3D" id="1.10.150.240">
    <property type="entry name" value="Putative phosphatase, domain 2"/>
    <property type="match status" value="1"/>
</dbReference>
<keyword evidence="7" id="KW-1185">Reference proteome</keyword>
<dbReference type="InterPro" id="IPR051600">
    <property type="entry name" value="Beta-PGM-like"/>
</dbReference>
<dbReference type="RefSeq" id="WP_307408898.1">
    <property type="nucleotide sequence ID" value="NZ_JAUSUR010000004.1"/>
</dbReference>
<dbReference type="PANTHER" id="PTHR46193">
    <property type="entry name" value="6-PHOSPHOGLUCONATE PHOSPHATASE"/>
    <property type="match status" value="1"/>
</dbReference>
<dbReference type="InterPro" id="IPR041492">
    <property type="entry name" value="HAD_2"/>
</dbReference>
<dbReference type="InterPro" id="IPR036412">
    <property type="entry name" value="HAD-like_sf"/>
</dbReference>
<dbReference type="NCBIfam" id="TIGR01549">
    <property type="entry name" value="HAD-SF-IA-v1"/>
    <property type="match status" value="1"/>
</dbReference>
<organism evidence="6 7">
    <name type="scientific">Breznakia pachnodae</name>
    <dbReference type="NCBI Taxonomy" id="265178"/>
    <lineage>
        <taxon>Bacteria</taxon>
        <taxon>Bacillati</taxon>
        <taxon>Bacillota</taxon>
        <taxon>Erysipelotrichia</taxon>
        <taxon>Erysipelotrichales</taxon>
        <taxon>Erysipelotrichaceae</taxon>
        <taxon>Breznakia</taxon>
    </lineage>
</organism>
<comment type="caution">
    <text evidence="6">The sequence shown here is derived from an EMBL/GenBank/DDBJ whole genome shotgun (WGS) entry which is preliminary data.</text>
</comment>
<comment type="similarity">
    <text evidence="2">Belongs to the HAD-like hydrolase superfamily. CbbY/CbbZ/Gph/YieH family.</text>
</comment>
<keyword evidence="4" id="KW-0460">Magnesium</keyword>
<evidence type="ECO:0000256" key="3">
    <source>
        <dbReference type="ARBA" id="ARBA00022723"/>
    </source>
</evidence>
<dbReference type="Pfam" id="PF13419">
    <property type="entry name" value="HAD_2"/>
    <property type="match status" value="1"/>
</dbReference>
<keyword evidence="3" id="KW-0479">Metal-binding</keyword>
<dbReference type="InterPro" id="IPR023198">
    <property type="entry name" value="PGP-like_dom2"/>
</dbReference>
<dbReference type="InterPro" id="IPR006439">
    <property type="entry name" value="HAD-SF_hydro_IA"/>
</dbReference>
<protein>
    <submittedName>
        <fullName evidence="6">Beta-phosphoglucomutase-like phosphatase (HAD superfamily)</fullName>
    </submittedName>
</protein>
<dbReference type="InterPro" id="IPR023214">
    <property type="entry name" value="HAD_sf"/>
</dbReference>
<keyword evidence="5" id="KW-0119">Carbohydrate metabolism</keyword>
<dbReference type="Proteomes" id="UP001230220">
    <property type="component" value="Unassembled WGS sequence"/>
</dbReference>
<dbReference type="Gene3D" id="3.40.50.1000">
    <property type="entry name" value="HAD superfamily/HAD-like"/>
    <property type="match status" value="1"/>
</dbReference>
<name>A0ABU0E4K3_9FIRM</name>
<gene>
    <name evidence="6" type="ORF">J2S15_002579</name>
</gene>
<dbReference type="NCBIfam" id="TIGR01509">
    <property type="entry name" value="HAD-SF-IA-v3"/>
    <property type="match status" value="1"/>
</dbReference>
<evidence type="ECO:0000256" key="1">
    <source>
        <dbReference type="ARBA" id="ARBA00001946"/>
    </source>
</evidence>
<dbReference type="SFLD" id="SFLDS00003">
    <property type="entry name" value="Haloacid_Dehalogenase"/>
    <property type="match status" value="1"/>
</dbReference>
<dbReference type="SFLD" id="SFLDG01135">
    <property type="entry name" value="C1.5.6:_HAD__Beta-PGM__Phospha"/>
    <property type="match status" value="1"/>
</dbReference>
<accession>A0ABU0E4K3</accession>
<evidence type="ECO:0000313" key="7">
    <source>
        <dbReference type="Proteomes" id="UP001230220"/>
    </source>
</evidence>
<comment type="cofactor">
    <cofactor evidence="1">
        <name>Mg(2+)</name>
        <dbReference type="ChEBI" id="CHEBI:18420"/>
    </cofactor>
</comment>